<sequence>MVTITITKDIYISPILSVRACVYVEAENKKEAERIIKERLEQKEKEIIKEIKEMQRKCKHRNIVEHRHLDGSIGIYCADCGKYLCSRNTLFGDDFLKFNPANFGRKFRCRKCGKEFIWGENDQDFCEHLDGKQPYLWVALNLIEFL</sequence>
<comment type="caution">
    <text evidence="2">The sequence shown here is derived from an EMBL/GenBank/DDBJ whole genome shotgun (WGS) entry which is preliminary data.</text>
</comment>
<evidence type="ECO:0008006" key="3">
    <source>
        <dbReference type="Google" id="ProtNLM"/>
    </source>
</evidence>
<accession>A0A7C0Y8V5</accession>
<dbReference type="Proteomes" id="UP000886289">
    <property type="component" value="Unassembled WGS sequence"/>
</dbReference>
<reference evidence="2" key="1">
    <citation type="journal article" date="2020" name="mSystems">
        <title>Genome- and Community-Level Interaction Insights into Carbon Utilization and Element Cycling Functions of Hydrothermarchaeota in Hydrothermal Sediment.</title>
        <authorList>
            <person name="Zhou Z."/>
            <person name="Liu Y."/>
            <person name="Xu W."/>
            <person name="Pan J."/>
            <person name="Luo Z.H."/>
            <person name="Li M."/>
        </authorList>
    </citation>
    <scope>NUCLEOTIDE SEQUENCE [LARGE SCALE GENOMIC DNA]</scope>
    <source>
        <strain evidence="2">HyVt-233</strain>
    </source>
</reference>
<proteinExistence type="predicted"/>
<evidence type="ECO:0000313" key="2">
    <source>
        <dbReference type="EMBL" id="HDD43911.1"/>
    </source>
</evidence>
<name>A0A7C0Y8V5_DESA2</name>
<keyword evidence="1" id="KW-0175">Coiled coil</keyword>
<feature type="coiled-coil region" evidence="1">
    <location>
        <begin position="23"/>
        <end position="57"/>
    </location>
</feature>
<protein>
    <recommendedName>
        <fullName evidence="3">C2H2-type domain-containing protein</fullName>
    </recommendedName>
</protein>
<evidence type="ECO:0000256" key="1">
    <source>
        <dbReference type="SAM" id="Coils"/>
    </source>
</evidence>
<dbReference type="AlphaFoldDB" id="A0A7C0Y8V5"/>
<gene>
    <name evidence="2" type="ORF">ENG63_03500</name>
</gene>
<organism evidence="2">
    <name type="scientific">Desulfofervidus auxilii</name>
    <dbReference type="NCBI Taxonomy" id="1621989"/>
    <lineage>
        <taxon>Bacteria</taxon>
        <taxon>Pseudomonadati</taxon>
        <taxon>Thermodesulfobacteriota</taxon>
        <taxon>Candidatus Desulfofervidia</taxon>
        <taxon>Candidatus Desulfofervidales</taxon>
        <taxon>Candidatus Desulfofervidaceae</taxon>
        <taxon>Candidatus Desulfofervidus</taxon>
    </lineage>
</organism>
<dbReference type="EMBL" id="DRBS01000136">
    <property type="protein sequence ID" value="HDD43911.1"/>
    <property type="molecule type" value="Genomic_DNA"/>
</dbReference>